<dbReference type="Proteomes" id="UP000663851">
    <property type="component" value="Unassembled WGS sequence"/>
</dbReference>
<evidence type="ECO:0000313" key="3">
    <source>
        <dbReference type="EMBL" id="CAF4988696.1"/>
    </source>
</evidence>
<reference evidence="1" key="1">
    <citation type="submission" date="2021-02" db="EMBL/GenBank/DDBJ databases">
        <authorList>
            <person name="Nowell W R."/>
        </authorList>
    </citation>
    <scope>NUCLEOTIDE SEQUENCE</scope>
</reference>
<dbReference type="EMBL" id="CAJOBP010105771">
    <property type="protein sequence ID" value="CAF4988696.1"/>
    <property type="molecule type" value="Genomic_DNA"/>
</dbReference>
<protein>
    <submittedName>
        <fullName evidence="1">Uncharacterized protein</fullName>
    </submittedName>
</protein>
<dbReference type="AlphaFoldDB" id="A0A821EBD1"/>
<keyword evidence="5" id="KW-1185">Reference proteome</keyword>
<accession>A0A821EBD1</accession>
<feature type="non-terminal residue" evidence="1">
    <location>
        <position position="60"/>
    </location>
</feature>
<evidence type="ECO:0000313" key="2">
    <source>
        <dbReference type="EMBL" id="CAF4945767.1"/>
    </source>
</evidence>
<gene>
    <name evidence="1" type="ORF">HFQ381_LOCUS34756</name>
    <name evidence="2" type="ORF">UJA718_LOCUS47516</name>
    <name evidence="3" type="ORF">UJA718_LOCUS49706</name>
</gene>
<dbReference type="Proteomes" id="UP000663873">
    <property type="component" value="Unassembled WGS sequence"/>
</dbReference>
<dbReference type="EMBL" id="CAJOBP010090503">
    <property type="protein sequence ID" value="CAF4945767.1"/>
    <property type="molecule type" value="Genomic_DNA"/>
</dbReference>
<proteinExistence type="predicted"/>
<evidence type="ECO:0000313" key="5">
    <source>
        <dbReference type="Proteomes" id="UP000663873"/>
    </source>
</evidence>
<sequence length="60" mass="6530">VGKPGVGKTALARKLADDWHAELINLPDLITSNMKQKTEIGMHARELLVHGEAVPDQMIA</sequence>
<evidence type="ECO:0000313" key="1">
    <source>
        <dbReference type="EMBL" id="CAF4633320.1"/>
    </source>
</evidence>
<feature type="non-terminal residue" evidence="1">
    <location>
        <position position="1"/>
    </location>
</feature>
<comment type="caution">
    <text evidence="1">The sequence shown here is derived from an EMBL/GenBank/DDBJ whole genome shotgun (WGS) entry which is preliminary data.</text>
</comment>
<dbReference type="InterPro" id="IPR027417">
    <property type="entry name" value="P-loop_NTPase"/>
</dbReference>
<dbReference type="EMBL" id="CAJOBO010018964">
    <property type="protein sequence ID" value="CAF4633320.1"/>
    <property type="molecule type" value="Genomic_DNA"/>
</dbReference>
<name>A0A821EBD1_9BILA</name>
<dbReference type="Pfam" id="PF00406">
    <property type="entry name" value="ADK"/>
    <property type="match status" value="1"/>
</dbReference>
<dbReference type="SUPFAM" id="SSF52540">
    <property type="entry name" value="P-loop containing nucleoside triphosphate hydrolases"/>
    <property type="match status" value="1"/>
</dbReference>
<organism evidence="1 4">
    <name type="scientific">Rotaria socialis</name>
    <dbReference type="NCBI Taxonomy" id="392032"/>
    <lineage>
        <taxon>Eukaryota</taxon>
        <taxon>Metazoa</taxon>
        <taxon>Spiralia</taxon>
        <taxon>Gnathifera</taxon>
        <taxon>Rotifera</taxon>
        <taxon>Eurotatoria</taxon>
        <taxon>Bdelloidea</taxon>
        <taxon>Philodinida</taxon>
        <taxon>Philodinidae</taxon>
        <taxon>Rotaria</taxon>
    </lineage>
</organism>
<evidence type="ECO:0000313" key="4">
    <source>
        <dbReference type="Proteomes" id="UP000663851"/>
    </source>
</evidence>
<dbReference type="Gene3D" id="3.40.50.300">
    <property type="entry name" value="P-loop containing nucleotide triphosphate hydrolases"/>
    <property type="match status" value="1"/>
</dbReference>